<feature type="compositionally biased region" description="Basic and acidic residues" evidence="1">
    <location>
        <begin position="17"/>
        <end position="26"/>
    </location>
</feature>
<feature type="region of interest" description="Disordered" evidence="1">
    <location>
        <begin position="1"/>
        <end position="42"/>
    </location>
</feature>
<dbReference type="RefSeq" id="XP_030940616.1">
    <property type="nucleotide sequence ID" value="XM_031084756.1"/>
</dbReference>
<protein>
    <submittedName>
        <fullName evidence="2">Uncharacterized protein</fullName>
    </submittedName>
</protein>
<feature type="compositionally biased region" description="Low complexity" evidence="1">
    <location>
        <begin position="125"/>
        <end position="166"/>
    </location>
</feature>
<dbReference type="Proteomes" id="UP000594261">
    <property type="component" value="Chromosome 2"/>
</dbReference>
<feature type="compositionally biased region" description="Acidic residues" evidence="1">
    <location>
        <begin position="90"/>
        <end position="101"/>
    </location>
</feature>
<evidence type="ECO:0000256" key="1">
    <source>
        <dbReference type="SAM" id="MobiDB-lite"/>
    </source>
</evidence>
<dbReference type="AlphaFoldDB" id="A0A7N2QZ62"/>
<dbReference type="KEGG" id="qlo:115965509"/>
<evidence type="ECO:0000313" key="3">
    <source>
        <dbReference type="Proteomes" id="UP000594261"/>
    </source>
</evidence>
<keyword evidence="3" id="KW-1185">Reference proteome</keyword>
<reference evidence="2" key="2">
    <citation type="submission" date="2021-01" db="UniProtKB">
        <authorList>
            <consortium name="EnsemblPlants"/>
        </authorList>
    </citation>
    <scope>IDENTIFICATION</scope>
</reference>
<proteinExistence type="predicted"/>
<reference evidence="3" key="1">
    <citation type="journal article" date="2016" name="G3 (Bethesda)">
        <title>First Draft Assembly and Annotation of the Genome of a California Endemic Oak Quercus lobata Nee (Fagaceae).</title>
        <authorList>
            <person name="Sork V.L."/>
            <person name="Fitz-Gibbon S.T."/>
            <person name="Puiu D."/>
            <person name="Crepeau M."/>
            <person name="Gugger P.F."/>
            <person name="Sherman R."/>
            <person name="Stevens K."/>
            <person name="Langley C.H."/>
            <person name="Pellegrini M."/>
            <person name="Salzberg S.L."/>
        </authorList>
    </citation>
    <scope>NUCLEOTIDE SEQUENCE [LARGE SCALE GENOMIC DNA]</scope>
    <source>
        <strain evidence="3">cv. SW786</strain>
    </source>
</reference>
<name>A0A7N2QZ62_QUELO</name>
<feature type="region of interest" description="Disordered" evidence="1">
    <location>
        <begin position="90"/>
        <end position="166"/>
    </location>
</feature>
<dbReference type="OrthoDB" id="1648293at2759"/>
<dbReference type="OMA" id="CIRLIQP"/>
<accession>A0A7N2QZ62</accession>
<sequence>MSPSSPCPKMQNLTPGEKAKDEKDADYAPSHPNPLTLSPNSKHFELKEHIDIVNDYDDGCGTSGKENSIKRKFDSAIDVNLTHPVEIDDEIAEVDVTDDETDKGSNAAEALRSLVNAEARKEQTSSASSSSESESSESGSGSESESESSSGSRDSESSAGDSLNSI</sequence>
<dbReference type="EnsemblPlants" id="QL02p048579:mrna">
    <property type="protein sequence ID" value="QL02p048579:mrna"/>
    <property type="gene ID" value="QL02p048579"/>
</dbReference>
<dbReference type="InParanoid" id="A0A7N2QZ62"/>
<gene>
    <name evidence="2" type="primary">LOC115965509</name>
</gene>
<dbReference type="GeneID" id="115965509"/>
<evidence type="ECO:0000313" key="2">
    <source>
        <dbReference type="EnsemblPlants" id="QL02p048579:mrna"/>
    </source>
</evidence>
<dbReference type="Gramene" id="QL02p048579:mrna">
    <property type="protein sequence ID" value="QL02p048579:mrna"/>
    <property type="gene ID" value="QL02p048579"/>
</dbReference>
<organism evidence="2 3">
    <name type="scientific">Quercus lobata</name>
    <name type="common">Valley oak</name>
    <dbReference type="NCBI Taxonomy" id="97700"/>
    <lineage>
        <taxon>Eukaryota</taxon>
        <taxon>Viridiplantae</taxon>
        <taxon>Streptophyta</taxon>
        <taxon>Embryophyta</taxon>
        <taxon>Tracheophyta</taxon>
        <taxon>Spermatophyta</taxon>
        <taxon>Magnoliopsida</taxon>
        <taxon>eudicotyledons</taxon>
        <taxon>Gunneridae</taxon>
        <taxon>Pentapetalae</taxon>
        <taxon>rosids</taxon>
        <taxon>fabids</taxon>
        <taxon>Fagales</taxon>
        <taxon>Fagaceae</taxon>
        <taxon>Quercus</taxon>
    </lineage>
</organism>